<name>A0A438G7N8_VITVI</name>
<dbReference type="OrthoDB" id="612216at2759"/>
<dbReference type="Pfam" id="PF00646">
    <property type="entry name" value="F-box"/>
    <property type="match status" value="1"/>
</dbReference>
<evidence type="ECO:0000313" key="3">
    <source>
        <dbReference type="Proteomes" id="UP000288805"/>
    </source>
</evidence>
<dbReference type="PANTHER" id="PTHR31900:SF32">
    <property type="entry name" value="F-BOX_RNI_FBD-LIKE DOMAIN PROTEIN"/>
    <property type="match status" value="1"/>
</dbReference>
<dbReference type="CDD" id="cd22160">
    <property type="entry name" value="F-box_AtFBL13-like"/>
    <property type="match status" value="1"/>
</dbReference>
<dbReference type="Gene3D" id="1.20.1280.50">
    <property type="match status" value="1"/>
</dbReference>
<dbReference type="InterPro" id="IPR053781">
    <property type="entry name" value="F-box_AtFBL13-like"/>
</dbReference>
<protein>
    <submittedName>
        <fullName evidence="2">Putative F-box/LRR-repeat protein</fullName>
    </submittedName>
</protein>
<dbReference type="InterPro" id="IPR050232">
    <property type="entry name" value="FBL13/AtMIF1-like"/>
</dbReference>
<evidence type="ECO:0000259" key="1">
    <source>
        <dbReference type="PROSITE" id="PS50181"/>
    </source>
</evidence>
<dbReference type="InterPro" id="IPR036047">
    <property type="entry name" value="F-box-like_dom_sf"/>
</dbReference>
<accession>A0A438G7N8</accession>
<dbReference type="SUPFAM" id="SSF52047">
    <property type="entry name" value="RNI-like"/>
    <property type="match status" value="1"/>
</dbReference>
<dbReference type="InterPro" id="IPR055411">
    <property type="entry name" value="LRR_FXL15/At3g58940/PEG3-like"/>
</dbReference>
<dbReference type="PANTHER" id="PTHR31900">
    <property type="entry name" value="F-BOX/RNI SUPERFAMILY PROTEIN-RELATED"/>
    <property type="match status" value="1"/>
</dbReference>
<gene>
    <name evidence="2" type="primary">VvCHDp000579_3</name>
    <name evidence="2" type="ORF">CK203_064698</name>
</gene>
<organism evidence="2 3">
    <name type="scientific">Vitis vinifera</name>
    <name type="common">Grape</name>
    <dbReference type="NCBI Taxonomy" id="29760"/>
    <lineage>
        <taxon>Eukaryota</taxon>
        <taxon>Viridiplantae</taxon>
        <taxon>Streptophyta</taxon>
        <taxon>Embryophyta</taxon>
        <taxon>Tracheophyta</taxon>
        <taxon>Spermatophyta</taxon>
        <taxon>Magnoliopsida</taxon>
        <taxon>eudicotyledons</taxon>
        <taxon>Gunneridae</taxon>
        <taxon>Pentapetalae</taxon>
        <taxon>rosids</taxon>
        <taxon>Vitales</taxon>
        <taxon>Vitaceae</taxon>
        <taxon>Viteae</taxon>
        <taxon>Vitis</taxon>
    </lineage>
</organism>
<dbReference type="SUPFAM" id="SSF81383">
    <property type="entry name" value="F-box domain"/>
    <property type="match status" value="1"/>
</dbReference>
<feature type="domain" description="F-box" evidence="1">
    <location>
        <begin position="22"/>
        <end position="70"/>
    </location>
</feature>
<dbReference type="InterPro" id="IPR001810">
    <property type="entry name" value="F-box_dom"/>
</dbReference>
<dbReference type="AlphaFoldDB" id="A0A438G7N8"/>
<evidence type="ECO:0000313" key="2">
    <source>
        <dbReference type="EMBL" id="RVW68240.1"/>
    </source>
</evidence>
<comment type="caution">
    <text evidence="2">The sequence shown here is derived from an EMBL/GenBank/DDBJ whole genome shotgun (WGS) entry which is preliminary data.</text>
</comment>
<dbReference type="Pfam" id="PF24758">
    <property type="entry name" value="LRR_At5g56370"/>
    <property type="match status" value="1"/>
</dbReference>
<dbReference type="Proteomes" id="UP000288805">
    <property type="component" value="Unassembled WGS sequence"/>
</dbReference>
<reference evidence="2 3" key="1">
    <citation type="journal article" date="2018" name="PLoS Genet.">
        <title>Population sequencing reveals clonal diversity and ancestral inbreeding in the grapevine cultivar Chardonnay.</title>
        <authorList>
            <person name="Roach M.J."/>
            <person name="Johnson D.L."/>
            <person name="Bohlmann J."/>
            <person name="van Vuuren H.J."/>
            <person name="Jones S.J."/>
            <person name="Pretorius I.S."/>
            <person name="Schmidt S.A."/>
            <person name="Borneman A.R."/>
        </authorList>
    </citation>
    <scope>NUCLEOTIDE SEQUENCE [LARGE SCALE GENOMIC DNA]</scope>
    <source>
        <strain evidence="3">cv. Chardonnay</strain>
        <tissue evidence="2">Leaf</tissue>
    </source>
</reference>
<dbReference type="Gramene" id="Vitis16g00376.t01">
    <property type="protein sequence ID" value="Vitis16g00376.t01.CDS"/>
    <property type="gene ID" value="Vitis16g00376"/>
</dbReference>
<dbReference type="EMBL" id="QGNW01000542">
    <property type="protein sequence ID" value="RVW68240.1"/>
    <property type="molecule type" value="Genomic_DNA"/>
</dbReference>
<dbReference type="PROSITE" id="PS50181">
    <property type="entry name" value="FBOX"/>
    <property type="match status" value="1"/>
</dbReference>
<proteinExistence type="predicted"/>
<sequence length="505" mass="58164">MAPRSPKSQHEASSKRLREMGEDRISNLPDSVISHIFSFLPTKTAVRTSVLSKTWELKWTLTPTLVFEDLLYWDRDTRDFTRFISRTLLLHNSSIKIKNLFIDMDYEKDPYLDSCLNLWLQFVRTRDVEELSLQFDDGTFLDSPWSIFDDGPEGYLLPQCLYTHPSIKRLTTNYCVVGPSRVVFWPSLKSLSLRLAVVSEDTLQKILLGSSSLEFLMLEHCEFGFDRLDICSASLQNLVIHSVLEPTTGDKFDVLQISAPNLLFLEISGHYYQRKFQLLDVSSLVDAWFDFDLFVDDGNFHYSVEEYVKKKTQERRENLKKYSSMLRELLEKVAHVEKLTLGPWCIMVLSVLEVKIMPSLTSKCKYLTLKTLASKSSLPGIANVLESLPELEKLYIKNASSAPSSHSANELDEILMHMMSSHSLKINFHPDFSAFCNFEKKYGSTSEERSSQWLLKHLDTVKIMFFHKPGHMKNLVAPLVQFLLKNAAVLKQVLISKREAPPFLY</sequence>